<feature type="transmembrane region" description="Helical" evidence="6">
    <location>
        <begin position="180"/>
        <end position="204"/>
    </location>
</feature>
<dbReference type="EMBL" id="CAJQZP010001441">
    <property type="protein sequence ID" value="CAG5046466.1"/>
    <property type="molecule type" value="Genomic_DNA"/>
</dbReference>
<dbReference type="OrthoDB" id="3026777at2759"/>
<evidence type="ECO:0000313" key="8">
    <source>
        <dbReference type="Proteomes" id="UP000691718"/>
    </source>
</evidence>
<dbReference type="InterPro" id="IPR011701">
    <property type="entry name" value="MFS"/>
</dbReference>
<keyword evidence="3 6" id="KW-1133">Transmembrane helix</keyword>
<gene>
    <name evidence="7" type="ORF">PAPOLLO_LOCUS23597</name>
</gene>
<feature type="transmembrane region" description="Helical" evidence="6">
    <location>
        <begin position="249"/>
        <end position="270"/>
    </location>
</feature>
<sequence length="603" mass="67833">MTKDTNQTIMASDSKTANEENIKQVDKTAITNSNDLKSTRSIRNSITKSTKEKDNMQINKDKFSGDDWAKLSFFQKVRHMFSLITVEPILACYVMPSVLSGLATQNLYLEKACRVNLGYEHHVCDALTRRQTENYTLEEEAVQTLVASIAGWKTVLQSFLPCGILIFLGAYSDRVGQRKFCMLVPIIGEFLTSIGLIVNTFFFYQLPVEVAAVTEAIFPALTGGWFTMFMGVFSYIADVTTEEQRTLRIGIVNLFYSLGVPVGAALSGILVRKIGLYGVFSLSASLYILSFFYGFFRIKEVKRNNLNAKPSKNCCVWLKDFFDIRYVKDTLTVAFKKGPNNRRLRVLMLVVVLCVVIGPIFGEMSVMYLFTRYRFNWNEVDFSMFSTYSMCTSLVGTLFSVGVFSHILKYDDAIIGVISCTSKILSGFMYAFASKTWHIYLAPLIEIFNGTSFIAVRSMVSKLVEKDELGKVNSFFGVAEAMMPLVYAPMYTTVYAATLKTFPGAFFLLGGGLTMPAVLIFLWLYLANKKHPVDSNDKENEMKSESKLEKSGVDNKGFESKEENSDKNKKEPEIMDISNNDNVTQSQIEMGLTESMICNRANL</sequence>
<feature type="region of interest" description="Disordered" evidence="5">
    <location>
        <begin position="1"/>
        <end position="21"/>
    </location>
</feature>
<feature type="transmembrane region" description="Helical" evidence="6">
    <location>
        <begin position="439"/>
        <end position="460"/>
    </location>
</feature>
<keyword evidence="2 6" id="KW-0812">Transmembrane</keyword>
<dbReference type="PANTHER" id="PTHR23507">
    <property type="entry name" value="ZGC:174356"/>
    <property type="match status" value="1"/>
</dbReference>
<feature type="transmembrane region" description="Helical" evidence="6">
    <location>
        <begin position="413"/>
        <end position="433"/>
    </location>
</feature>
<feature type="transmembrane region" description="Helical" evidence="6">
    <location>
        <begin position="472"/>
        <end position="492"/>
    </location>
</feature>
<keyword evidence="8" id="KW-1185">Reference proteome</keyword>
<organism evidence="7 8">
    <name type="scientific">Parnassius apollo</name>
    <name type="common">Apollo butterfly</name>
    <name type="synonym">Papilio apollo</name>
    <dbReference type="NCBI Taxonomy" id="110799"/>
    <lineage>
        <taxon>Eukaryota</taxon>
        <taxon>Metazoa</taxon>
        <taxon>Ecdysozoa</taxon>
        <taxon>Arthropoda</taxon>
        <taxon>Hexapoda</taxon>
        <taxon>Insecta</taxon>
        <taxon>Pterygota</taxon>
        <taxon>Neoptera</taxon>
        <taxon>Endopterygota</taxon>
        <taxon>Lepidoptera</taxon>
        <taxon>Glossata</taxon>
        <taxon>Ditrysia</taxon>
        <taxon>Papilionoidea</taxon>
        <taxon>Papilionidae</taxon>
        <taxon>Parnassiinae</taxon>
        <taxon>Parnassini</taxon>
        <taxon>Parnassius</taxon>
        <taxon>Parnassius</taxon>
    </lineage>
</organism>
<accession>A0A8S3XZT8</accession>
<feature type="transmembrane region" description="Helical" evidence="6">
    <location>
        <begin position="276"/>
        <end position="296"/>
    </location>
</feature>
<feature type="compositionally biased region" description="Polar residues" evidence="5">
    <location>
        <begin position="1"/>
        <end position="15"/>
    </location>
</feature>
<evidence type="ECO:0000256" key="4">
    <source>
        <dbReference type="ARBA" id="ARBA00023136"/>
    </source>
</evidence>
<name>A0A8S3XZT8_PARAO</name>
<evidence type="ECO:0000256" key="1">
    <source>
        <dbReference type="ARBA" id="ARBA00004141"/>
    </source>
</evidence>
<feature type="region of interest" description="Disordered" evidence="5">
    <location>
        <begin position="534"/>
        <end position="582"/>
    </location>
</feature>
<dbReference type="Pfam" id="PF07690">
    <property type="entry name" value="MFS_1"/>
    <property type="match status" value="1"/>
</dbReference>
<dbReference type="Proteomes" id="UP000691718">
    <property type="component" value="Unassembled WGS sequence"/>
</dbReference>
<feature type="transmembrane region" description="Helical" evidence="6">
    <location>
        <begin position="382"/>
        <end position="401"/>
    </location>
</feature>
<reference evidence="7" key="1">
    <citation type="submission" date="2021-04" db="EMBL/GenBank/DDBJ databases">
        <authorList>
            <person name="Tunstrom K."/>
        </authorList>
    </citation>
    <scope>NUCLEOTIDE SEQUENCE</scope>
</reference>
<proteinExistence type="predicted"/>
<dbReference type="AlphaFoldDB" id="A0A8S3XZT8"/>
<keyword evidence="4 6" id="KW-0472">Membrane</keyword>
<dbReference type="PANTHER" id="PTHR23507:SF1">
    <property type="entry name" value="FI18259P1-RELATED"/>
    <property type="match status" value="1"/>
</dbReference>
<comment type="subcellular location">
    <subcellularLocation>
        <location evidence="1">Membrane</location>
        <topology evidence="1">Multi-pass membrane protein</topology>
    </subcellularLocation>
</comment>
<evidence type="ECO:0000256" key="6">
    <source>
        <dbReference type="SAM" id="Phobius"/>
    </source>
</evidence>
<feature type="transmembrane region" description="Helical" evidence="6">
    <location>
        <begin position="346"/>
        <end position="370"/>
    </location>
</feature>
<dbReference type="GO" id="GO:0022857">
    <property type="term" value="F:transmembrane transporter activity"/>
    <property type="evidence" value="ECO:0007669"/>
    <property type="project" value="InterPro"/>
</dbReference>
<evidence type="ECO:0000256" key="2">
    <source>
        <dbReference type="ARBA" id="ARBA00022692"/>
    </source>
</evidence>
<feature type="transmembrane region" description="Helical" evidence="6">
    <location>
        <begin position="145"/>
        <end position="168"/>
    </location>
</feature>
<comment type="caution">
    <text evidence="7">The sequence shown here is derived from an EMBL/GenBank/DDBJ whole genome shotgun (WGS) entry which is preliminary data.</text>
</comment>
<dbReference type="GO" id="GO:0016020">
    <property type="term" value="C:membrane"/>
    <property type="evidence" value="ECO:0007669"/>
    <property type="project" value="UniProtKB-SubCell"/>
</dbReference>
<protein>
    <submittedName>
        <fullName evidence="7">(apollo) hypothetical protein</fullName>
    </submittedName>
</protein>
<dbReference type="CDD" id="cd17386">
    <property type="entry name" value="MFS_SLC46"/>
    <property type="match status" value="1"/>
</dbReference>
<evidence type="ECO:0000256" key="5">
    <source>
        <dbReference type="SAM" id="MobiDB-lite"/>
    </source>
</evidence>
<feature type="transmembrane region" description="Helical" evidence="6">
    <location>
        <begin position="216"/>
        <end position="237"/>
    </location>
</feature>
<evidence type="ECO:0000256" key="3">
    <source>
        <dbReference type="ARBA" id="ARBA00022989"/>
    </source>
</evidence>
<evidence type="ECO:0000313" key="7">
    <source>
        <dbReference type="EMBL" id="CAG5046466.1"/>
    </source>
</evidence>
<feature type="compositionally biased region" description="Basic and acidic residues" evidence="5">
    <location>
        <begin position="534"/>
        <end position="573"/>
    </location>
</feature>
<feature type="transmembrane region" description="Helical" evidence="6">
    <location>
        <begin position="80"/>
        <end position="99"/>
    </location>
</feature>
<feature type="transmembrane region" description="Helical" evidence="6">
    <location>
        <begin position="504"/>
        <end position="526"/>
    </location>
</feature>